<dbReference type="PROSITE" id="PS51380">
    <property type="entry name" value="EXS"/>
    <property type="match status" value="1"/>
</dbReference>
<reference evidence="7 8" key="1">
    <citation type="journal article" date="2016" name="Mol. Biol. Evol.">
        <title>Comparative Genomics of Early-Diverging Mushroom-Forming Fungi Provides Insights into the Origins of Lignocellulose Decay Capabilities.</title>
        <authorList>
            <person name="Nagy L.G."/>
            <person name="Riley R."/>
            <person name="Tritt A."/>
            <person name="Adam C."/>
            <person name="Daum C."/>
            <person name="Floudas D."/>
            <person name="Sun H."/>
            <person name="Yadav J.S."/>
            <person name="Pangilinan J."/>
            <person name="Larsson K.H."/>
            <person name="Matsuura K."/>
            <person name="Barry K."/>
            <person name="Labutti K."/>
            <person name="Kuo R."/>
            <person name="Ohm R.A."/>
            <person name="Bhattacharya S.S."/>
            <person name="Shirouzu T."/>
            <person name="Yoshinaga Y."/>
            <person name="Martin F.M."/>
            <person name="Grigoriev I.V."/>
            <person name="Hibbett D.S."/>
        </authorList>
    </citation>
    <scope>NUCLEOTIDE SEQUENCE [LARGE SCALE GENOMIC DNA]</scope>
    <source>
        <strain evidence="7 8">TUFC12733</strain>
    </source>
</reference>
<evidence type="ECO:0000259" key="6">
    <source>
        <dbReference type="PROSITE" id="PS51380"/>
    </source>
</evidence>
<evidence type="ECO:0000256" key="3">
    <source>
        <dbReference type="ARBA" id="ARBA00022989"/>
    </source>
</evidence>
<dbReference type="GO" id="GO:0000822">
    <property type="term" value="F:inositol hexakisphosphate binding"/>
    <property type="evidence" value="ECO:0007669"/>
    <property type="project" value="TreeGrafter"/>
</dbReference>
<accession>A0A167QB94</accession>
<gene>
    <name evidence="7" type="ORF">CALVIDRAFT_534008</name>
</gene>
<feature type="compositionally biased region" description="Acidic residues" evidence="5">
    <location>
        <begin position="104"/>
        <end position="115"/>
    </location>
</feature>
<feature type="region of interest" description="Disordered" evidence="5">
    <location>
        <begin position="97"/>
        <end position="162"/>
    </location>
</feature>
<evidence type="ECO:0000313" key="7">
    <source>
        <dbReference type="EMBL" id="KZO99600.1"/>
    </source>
</evidence>
<dbReference type="GO" id="GO:0005794">
    <property type="term" value="C:Golgi apparatus"/>
    <property type="evidence" value="ECO:0007669"/>
    <property type="project" value="TreeGrafter"/>
</dbReference>
<keyword evidence="3" id="KW-1133">Transmembrane helix</keyword>
<dbReference type="PANTHER" id="PTHR10783">
    <property type="entry name" value="XENOTROPIC AND POLYTROPIC RETROVIRUS RECEPTOR 1-RELATED"/>
    <property type="match status" value="1"/>
</dbReference>
<keyword evidence="2" id="KW-0812">Transmembrane</keyword>
<sequence length="162" mass="18730">MDWSLMRPKAPFKFLREDLIYGKEAVPAYYFAIVSNIILRFDWVFYIPTGGLSLTVRAWIFAALEALRRFQWNFYRVENEHIGNADRYRVTKEIPLPYTLRPDDGDDADDSEEEGPASIRSAFSRKSKKSDPARTSSFHGRMGLEDGIRDRGDASRVVDEEL</sequence>
<evidence type="ECO:0000313" key="8">
    <source>
        <dbReference type="Proteomes" id="UP000076738"/>
    </source>
</evidence>
<evidence type="ECO:0000256" key="1">
    <source>
        <dbReference type="ARBA" id="ARBA00004141"/>
    </source>
</evidence>
<feature type="domain" description="EXS" evidence="6">
    <location>
        <begin position="1"/>
        <end position="108"/>
    </location>
</feature>
<dbReference type="Proteomes" id="UP000076738">
    <property type="component" value="Unassembled WGS sequence"/>
</dbReference>
<dbReference type="GO" id="GO:0006817">
    <property type="term" value="P:phosphate ion transport"/>
    <property type="evidence" value="ECO:0007669"/>
    <property type="project" value="TreeGrafter"/>
</dbReference>
<feature type="compositionally biased region" description="Basic and acidic residues" evidence="5">
    <location>
        <begin position="142"/>
        <end position="162"/>
    </location>
</feature>
<comment type="subcellular location">
    <subcellularLocation>
        <location evidence="1">Membrane</location>
        <topology evidence="1">Multi-pass membrane protein</topology>
    </subcellularLocation>
</comment>
<keyword evidence="8" id="KW-1185">Reference proteome</keyword>
<keyword evidence="4" id="KW-0472">Membrane</keyword>
<dbReference type="Pfam" id="PF03124">
    <property type="entry name" value="EXS"/>
    <property type="match status" value="1"/>
</dbReference>
<protein>
    <submittedName>
        <fullName evidence="7">EXS-domain-containing protein</fullName>
    </submittedName>
</protein>
<proteinExistence type="predicted"/>
<evidence type="ECO:0000256" key="5">
    <source>
        <dbReference type="SAM" id="MobiDB-lite"/>
    </source>
</evidence>
<name>A0A167QB94_CALVF</name>
<dbReference type="PANTHER" id="PTHR10783:SF103">
    <property type="entry name" value="SOLUTE CARRIER FAMILY 53 MEMBER 1"/>
    <property type="match status" value="1"/>
</dbReference>
<dbReference type="OrthoDB" id="9970435at2759"/>
<dbReference type="GO" id="GO:0016036">
    <property type="term" value="P:cellular response to phosphate starvation"/>
    <property type="evidence" value="ECO:0007669"/>
    <property type="project" value="TreeGrafter"/>
</dbReference>
<dbReference type="GO" id="GO:0005886">
    <property type="term" value="C:plasma membrane"/>
    <property type="evidence" value="ECO:0007669"/>
    <property type="project" value="TreeGrafter"/>
</dbReference>
<organism evidence="7 8">
    <name type="scientific">Calocera viscosa (strain TUFC12733)</name>
    <dbReference type="NCBI Taxonomy" id="1330018"/>
    <lineage>
        <taxon>Eukaryota</taxon>
        <taxon>Fungi</taxon>
        <taxon>Dikarya</taxon>
        <taxon>Basidiomycota</taxon>
        <taxon>Agaricomycotina</taxon>
        <taxon>Dacrymycetes</taxon>
        <taxon>Dacrymycetales</taxon>
        <taxon>Dacrymycetaceae</taxon>
        <taxon>Calocera</taxon>
    </lineage>
</organism>
<dbReference type="EMBL" id="KV417271">
    <property type="protein sequence ID" value="KZO99600.1"/>
    <property type="molecule type" value="Genomic_DNA"/>
</dbReference>
<dbReference type="AlphaFoldDB" id="A0A167QB94"/>
<dbReference type="STRING" id="1330018.A0A167QB94"/>
<evidence type="ECO:0000256" key="4">
    <source>
        <dbReference type="ARBA" id="ARBA00023136"/>
    </source>
</evidence>
<evidence type="ECO:0000256" key="2">
    <source>
        <dbReference type="ARBA" id="ARBA00022692"/>
    </source>
</evidence>
<dbReference type="InterPro" id="IPR004342">
    <property type="entry name" value="EXS_C"/>
</dbReference>